<protein>
    <recommendedName>
        <fullName evidence="4">Lipoprotein</fullName>
    </recommendedName>
</protein>
<gene>
    <name evidence="2" type="ORF">L2749_15160</name>
</gene>
<dbReference type="Proteomes" id="UP001139408">
    <property type="component" value="Unassembled WGS sequence"/>
</dbReference>
<name>A0A9X1ZDG0_9GAMM</name>
<proteinExistence type="predicted"/>
<evidence type="ECO:0000256" key="1">
    <source>
        <dbReference type="SAM" id="SignalP"/>
    </source>
</evidence>
<reference evidence="2" key="1">
    <citation type="submission" date="2022-01" db="EMBL/GenBank/DDBJ databases">
        <title>Whole genome-based taxonomy of the Shewanellaceae.</title>
        <authorList>
            <person name="Martin-Rodriguez A.J."/>
        </authorList>
    </citation>
    <scope>NUCLEOTIDE SEQUENCE</scope>
    <source>
        <strain evidence="2">DSM 23803</strain>
    </source>
</reference>
<keyword evidence="3" id="KW-1185">Reference proteome</keyword>
<feature type="chain" id="PRO_5041000356" description="Lipoprotein" evidence="1">
    <location>
        <begin position="24"/>
        <end position="92"/>
    </location>
</feature>
<sequence>MKIPLVQSTLLSSLILSSLLVLTACSGTSPNRLGNAGNADDNKNDTDYMILNLPMAILASDPCKHGHPDDIAACKKKKQDEADQLNESLKRN</sequence>
<accession>A0A9X1ZDG0</accession>
<dbReference type="RefSeq" id="WP_188925867.1">
    <property type="nucleotide sequence ID" value="NZ_BMQI01000033.1"/>
</dbReference>
<feature type="signal peptide" evidence="1">
    <location>
        <begin position="1"/>
        <end position="23"/>
    </location>
</feature>
<dbReference type="EMBL" id="JAKILJ010000036">
    <property type="protein sequence ID" value="MCL1106580.1"/>
    <property type="molecule type" value="Genomic_DNA"/>
</dbReference>
<evidence type="ECO:0008006" key="4">
    <source>
        <dbReference type="Google" id="ProtNLM"/>
    </source>
</evidence>
<dbReference type="PROSITE" id="PS51257">
    <property type="entry name" value="PROKAR_LIPOPROTEIN"/>
    <property type="match status" value="1"/>
</dbReference>
<dbReference type="AlphaFoldDB" id="A0A9X1ZDG0"/>
<comment type="caution">
    <text evidence="2">The sequence shown here is derived from an EMBL/GenBank/DDBJ whole genome shotgun (WGS) entry which is preliminary data.</text>
</comment>
<evidence type="ECO:0000313" key="2">
    <source>
        <dbReference type="EMBL" id="MCL1106580.1"/>
    </source>
</evidence>
<evidence type="ECO:0000313" key="3">
    <source>
        <dbReference type="Proteomes" id="UP001139408"/>
    </source>
</evidence>
<organism evidence="2 3">
    <name type="scientific">Shewanella algicola</name>
    <dbReference type="NCBI Taxonomy" id="640633"/>
    <lineage>
        <taxon>Bacteria</taxon>
        <taxon>Pseudomonadati</taxon>
        <taxon>Pseudomonadota</taxon>
        <taxon>Gammaproteobacteria</taxon>
        <taxon>Alteromonadales</taxon>
        <taxon>Shewanellaceae</taxon>
        <taxon>Shewanella</taxon>
    </lineage>
</organism>
<keyword evidence="1" id="KW-0732">Signal</keyword>